<accession>A0ABU6RSF0</accession>
<dbReference type="EMBL" id="JASCZI010031396">
    <property type="protein sequence ID" value="MED6126693.1"/>
    <property type="molecule type" value="Genomic_DNA"/>
</dbReference>
<reference evidence="1 2" key="1">
    <citation type="journal article" date="2023" name="Plants (Basel)">
        <title>Bridging the Gap: Combining Genomics and Transcriptomics Approaches to Understand Stylosanthes scabra, an Orphan Legume from the Brazilian Caatinga.</title>
        <authorList>
            <person name="Ferreira-Neto J.R.C."/>
            <person name="da Silva M.D."/>
            <person name="Binneck E."/>
            <person name="de Melo N.F."/>
            <person name="da Silva R.H."/>
            <person name="de Melo A.L.T.M."/>
            <person name="Pandolfi V."/>
            <person name="Bustamante F.O."/>
            <person name="Brasileiro-Vidal A.C."/>
            <person name="Benko-Iseppon A.M."/>
        </authorList>
    </citation>
    <scope>NUCLEOTIDE SEQUENCE [LARGE SCALE GENOMIC DNA]</scope>
    <source>
        <tissue evidence="1">Leaves</tissue>
    </source>
</reference>
<comment type="caution">
    <text evidence="1">The sequence shown here is derived from an EMBL/GenBank/DDBJ whole genome shotgun (WGS) entry which is preliminary data.</text>
</comment>
<sequence length="119" mass="13034">MKRGVMELETVDALLAQNKSMAQQLSALNKKLEKLEVFAVGTQSSPFYTCGICGGPHESNHCSMIQDDQSSIEQVNYLGNQPRPPQNDPYSNTYNQETAAFSTTHLSSTAAEATSGHFY</sequence>
<name>A0ABU6RSF0_9FABA</name>
<dbReference type="Proteomes" id="UP001341840">
    <property type="component" value="Unassembled WGS sequence"/>
</dbReference>
<proteinExistence type="predicted"/>
<organism evidence="1 2">
    <name type="scientific">Stylosanthes scabra</name>
    <dbReference type="NCBI Taxonomy" id="79078"/>
    <lineage>
        <taxon>Eukaryota</taxon>
        <taxon>Viridiplantae</taxon>
        <taxon>Streptophyta</taxon>
        <taxon>Embryophyta</taxon>
        <taxon>Tracheophyta</taxon>
        <taxon>Spermatophyta</taxon>
        <taxon>Magnoliopsida</taxon>
        <taxon>eudicotyledons</taxon>
        <taxon>Gunneridae</taxon>
        <taxon>Pentapetalae</taxon>
        <taxon>rosids</taxon>
        <taxon>fabids</taxon>
        <taxon>Fabales</taxon>
        <taxon>Fabaceae</taxon>
        <taxon>Papilionoideae</taxon>
        <taxon>50 kb inversion clade</taxon>
        <taxon>dalbergioids sensu lato</taxon>
        <taxon>Dalbergieae</taxon>
        <taxon>Pterocarpus clade</taxon>
        <taxon>Stylosanthes</taxon>
    </lineage>
</organism>
<evidence type="ECO:0000313" key="2">
    <source>
        <dbReference type="Proteomes" id="UP001341840"/>
    </source>
</evidence>
<keyword evidence="2" id="KW-1185">Reference proteome</keyword>
<protein>
    <submittedName>
        <fullName evidence="1">Uncharacterized protein</fullName>
    </submittedName>
</protein>
<gene>
    <name evidence="1" type="ORF">PIB30_080817</name>
</gene>
<evidence type="ECO:0000313" key="1">
    <source>
        <dbReference type="EMBL" id="MED6126693.1"/>
    </source>
</evidence>